<sequence length="408" mass="43261">MSNSEAASAVPFAVFCGLDVGKSEHHACALDAAGRRLHDKALPNDETALRTVFERLGEHGRVLVVVDQPASIGALAVAVARDLEVEVAYLPGLAMRRIADLHPGQAKTDARDAHVIADAARTMPHTLRRIRGDEETLAELTVLAGYDDDLAGQSTRLSNRLRDALLHVHPALERLLGPRLDRGGVLDLLAAAPTPAALAELGAQGMAAVMAPRSPRLARTLPAQILTALLAQSVVIPGTAAFARVISGVAGQLREVHTERDQLATELEARLEAHPLGPVLTSMPGLGVRTAIKILTIVGDGSAFPSAAHLAAYAGLAPVTRRSGSSIKGESRSQRGNHALKSALFLSAFASLADPTSRAYYDRKKAEKKKHNAAVICLARRRLDVIYAMLRDRQPYRAPSPSPAPLAA</sequence>
<evidence type="ECO:0000259" key="2">
    <source>
        <dbReference type="Pfam" id="PF02371"/>
    </source>
</evidence>
<dbReference type="GO" id="GO:0003677">
    <property type="term" value="F:DNA binding"/>
    <property type="evidence" value="ECO:0007669"/>
    <property type="project" value="InterPro"/>
</dbReference>
<dbReference type="STRING" id="260086.SAMN05216207_10586"/>
<dbReference type="NCBIfam" id="NF033542">
    <property type="entry name" value="transpos_IS110"/>
    <property type="match status" value="1"/>
</dbReference>
<evidence type="ECO:0000313" key="3">
    <source>
        <dbReference type="EMBL" id="SFO43612.1"/>
    </source>
</evidence>
<dbReference type="EMBL" id="FOUY01000058">
    <property type="protein sequence ID" value="SFO43612.1"/>
    <property type="molecule type" value="Genomic_DNA"/>
</dbReference>
<dbReference type="PANTHER" id="PTHR33055:SF3">
    <property type="entry name" value="PUTATIVE TRANSPOSASE FOR IS117-RELATED"/>
    <property type="match status" value="1"/>
</dbReference>
<gene>
    <name evidence="3" type="ORF">SAMN05216207_10586</name>
</gene>
<dbReference type="InterPro" id="IPR047650">
    <property type="entry name" value="Transpos_IS110"/>
</dbReference>
<dbReference type="AlphaFoldDB" id="A0A1I5H5S7"/>
<dbReference type="Pfam" id="PF01548">
    <property type="entry name" value="DEDD_Tnp_IS110"/>
    <property type="match status" value="1"/>
</dbReference>
<feature type="domain" description="Transposase IS116/IS110/IS902 C-terminal" evidence="2">
    <location>
        <begin position="279"/>
        <end position="361"/>
    </location>
</feature>
<dbReference type="Proteomes" id="UP000199614">
    <property type="component" value="Unassembled WGS sequence"/>
</dbReference>
<dbReference type="GO" id="GO:0004803">
    <property type="term" value="F:transposase activity"/>
    <property type="evidence" value="ECO:0007669"/>
    <property type="project" value="InterPro"/>
</dbReference>
<reference evidence="3 4" key="1">
    <citation type="submission" date="2016-10" db="EMBL/GenBank/DDBJ databases">
        <authorList>
            <person name="de Groot N.N."/>
        </authorList>
    </citation>
    <scope>NUCLEOTIDE SEQUENCE [LARGE SCALE GENOMIC DNA]</scope>
    <source>
        <strain evidence="3 4">CGMCC 4.1877</strain>
    </source>
</reference>
<dbReference type="InterPro" id="IPR003346">
    <property type="entry name" value="Transposase_20"/>
</dbReference>
<proteinExistence type="predicted"/>
<keyword evidence="4" id="KW-1185">Reference proteome</keyword>
<feature type="domain" description="Transposase IS110-like N-terminal" evidence="1">
    <location>
        <begin position="16"/>
        <end position="170"/>
    </location>
</feature>
<protein>
    <submittedName>
        <fullName evidence="3">Transposase IS116/IS110/IS902 family protein</fullName>
    </submittedName>
</protein>
<evidence type="ECO:0000313" key="4">
    <source>
        <dbReference type="Proteomes" id="UP000199614"/>
    </source>
</evidence>
<dbReference type="GO" id="GO:0006313">
    <property type="term" value="P:DNA transposition"/>
    <property type="evidence" value="ECO:0007669"/>
    <property type="project" value="InterPro"/>
</dbReference>
<name>A0A1I5H5S7_PSUAM</name>
<dbReference type="InterPro" id="IPR002525">
    <property type="entry name" value="Transp_IS110-like_N"/>
</dbReference>
<dbReference type="PANTHER" id="PTHR33055">
    <property type="entry name" value="TRANSPOSASE FOR INSERTION SEQUENCE ELEMENT IS1111A"/>
    <property type="match status" value="1"/>
</dbReference>
<dbReference type="Pfam" id="PF02371">
    <property type="entry name" value="Transposase_20"/>
    <property type="match status" value="1"/>
</dbReference>
<accession>A0A1I5H5S7</accession>
<evidence type="ECO:0000259" key="1">
    <source>
        <dbReference type="Pfam" id="PF01548"/>
    </source>
</evidence>
<organism evidence="3 4">
    <name type="scientific">Pseudonocardia ammonioxydans</name>
    <dbReference type="NCBI Taxonomy" id="260086"/>
    <lineage>
        <taxon>Bacteria</taxon>
        <taxon>Bacillati</taxon>
        <taxon>Actinomycetota</taxon>
        <taxon>Actinomycetes</taxon>
        <taxon>Pseudonocardiales</taxon>
        <taxon>Pseudonocardiaceae</taxon>
        <taxon>Pseudonocardia</taxon>
    </lineage>
</organism>